<dbReference type="KEGG" id="tpla:ElP_73080"/>
<evidence type="ECO:0000313" key="2">
    <source>
        <dbReference type="EMBL" id="QDV39342.1"/>
    </source>
</evidence>
<keyword evidence="1" id="KW-0175">Coiled coil</keyword>
<dbReference type="EMBL" id="CP036428">
    <property type="protein sequence ID" value="QDV39342.1"/>
    <property type="molecule type" value="Genomic_DNA"/>
</dbReference>
<feature type="coiled-coil region" evidence="1">
    <location>
        <begin position="386"/>
        <end position="423"/>
    </location>
</feature>
<sequence>MGAQIAMDELVDSLFPDIPPTELQTISGRDEMNLAEFPITLLSDRAPKGQKAIKFQDEVFDERRGKLITRKVVIEGSEEYGLPTAVDDEVILALLQIAKQTNDFGSREVLFTRLQLIQMLGWPNDGRNYRRIVLSLQRIASITLHYENAWWDKRRRAWTTRTFHIIDNVEINDSRSAQQELFPSFSRIVWNEVVFDSFQAGFLKGLDYALCVRMKLSTSKRIYRFLDKRFYHRPDWTFELKDFAYEHVGLSRRYEGNAHIVRKLQPALDELTGLGFLEPLPDSERYLRDGKDWKIRLVRKQLDPGRAKAPAKEPPSPLVAELVVRGVTEVTAAELVRSHLAEAVTEKLEVFDWMVANGDRRLQRSPAGYLVDSIRKRYSPPKGFVSKAERDRREAEERERARCEAEERERKRLEQARLAAERSKVAAYWEGLGPVERAALESEALEQADAALAESLLTSCGTPLESMARRLIREAHIRRLLGLPAAEAG</sequence>
<accession>A0A518HET5</accession>
<geneLocation type="plasmid" evidence="3">
    <name>pelp_2</name>
</geneLocation>
<organism evidence="2 3">
    <name type="scientific">Tautonia plasticadhaerens</name>
    <dbReference type="NCBI Taxonomy" id="2527974"/>
    <lineage>
        <taxon>Bacteria</taxon>
        <taxon>Pseudomonadati</taxon>
        <taxon>Planctomycetota</taxon>
        <taxon>Planctomycetia</taxon>
        <taxon>Isosphaerales</taxon>
        <taxon>Isosphaeraceae</taxon>
        <taxon>Tautonia</taxon>
    </lineage>
</organism>
<gene>
    <name evidence="2" type="ORF">ElP_73080</name>
</gene>
<protein>
    <submittedName>
        <fullName evidence="2">Replication initiator protein A</fullName>
    </submittedName>
</protein>
<keyword evidence="2" id="KW-0614">Plasmid</keyword>
<keyword evidence="3" id="KW-1185">Reference proteome</keyword>
<name>A0A518HET5_9BACT</name>
<reference evidence="2 3" key="1">
    <citation type="submission" date="2019-02" db="EMBL/GenBank/DDBJ databases">
        <title>Deep-cultivation of Planctomycetes and their phenomic and genomic characterization uncovers novel biology.</title>
        <authorList>
            <person name="Wiegand S."/>
            <person name="Jogler M."/>
            <person name="Boedeker C."/>
            <person name="Pinto D."/>
            <person name="Vollmers J."/>
            <person name="Rivas-Marin E."/>
            <person name="Kohn T."/>
            <person name="Peeters S.H."/>
            <person name="Heuer A."/>
            <person name="Rast P."/>
            <person name="Oberbeckmann S."/>
            <person name="Bunk B."/>
            <person name="Jeske O."/>
            <person name="Meyerdierks A."/>
            <person name="Storesund J.E."/>
            <person name="Kallscheuer N."/>
            <person name="Luecker S."/>
            <person name="Lage O.M."/>
            <person name="Pohl T."/>
            <person name="Merkel B.J."/>
            <person name="Hornburger P."/>
            <person name="Mueller R.-W."/>
            <person name="Bruemmer F."/>
            <person name="Labrenz M."/>
            <person name="Spormann A.M."/>
            <person name="Op den Camp H."/>
            <person name="Overmann J."/>
            <person name="Amann R."/>
            <person name="Jetten M.S.M."/>
            <person name="Mascher T."/>
            <person name="Medema M.H."/>
            <person name="Devos D.P."/>
            <person name="Kaster A.-K."/>
            <person name="Ovreas L."/>
            <person name="Rohde M."/>
            <person name="Galperin M.Y."/>
            <person name="Jogler C."/>
        </authorList>
    </citation>
    <scope>NUCLEOTIDE SEQUENCE [LARGE SCALE GENOMIC DNA]</scope>
    <source>
        <strain evidence="2 3">ElP</strain>
        <plasmid evidence="3">pelp_2</plasmid>
    </source>
</reference>
<evidence type="ECO:0000313" key="3">
    <source>
        <dbReference type="Proteomes" id="UP000317835"/>
    </source>
</evidence>
<dbReference type="AlphaFoldDB" id="A0A518HET5"/>
<dbReference type="Pfam" id="PF10134">
    <property type="entry name" value="RPA"/>
    <property type="match status" value="1"/>
</dbReference>
<evidence type="ECO:0000256" key="1">
    <source>
        <dbReference type="SAM" id="Coils"/>
    </source>
</evidence>
<dbReference type="Proteomes" id="UP000317835">
    <property type="component" value="Plasmid pElP_2"/>
</dbReference>
<dbReference type="InterPro" id="IPR018777">
    <property type="entry name" value="Replication_initiator_prot_A"/>
</dbReference>
<proteinExistence type="predicted"/>
<dbReference type="RefSeq" id="WP_197447202.1">
    <property type="nucleotide sequence ID" value="NZ_CP036428.1"/>
</dbReference>